<dbReference type="SUPFAM" id="SSF53697">
    <property type="entry name" value="SIS domain"/>
    <property type="match status" value="1"/>
</dbReference>
<protein>
    <recommendedName>
        <fullName evidence="8">Glucose-6-phosphate isomerase</fullName>
        <shortName evidence="8">GPI</shortName>
        <ecNumber evidence="8">5.3.1.9</ecNumber>
    </recommendedName>
    <alternativeName>
        <fullName evidence="8">Phosphoglucose isomerase</fullName>
        <shortName evidence="8">PGI</shortName>
    </alternativeName>
    <alternativeName>
        <fullName evidence="8">Phosphohexose isomerase</fullName>
        <shortName evidence="8">PHI</shortName>
    </alternativeName>
</protein>
<comment type="pathway">
    <text evidence="8">Carbohydrate biosynthesis; gluconeogenesis.</text>
</comment>
<dbReference type="AlphaFoldDB" id="A0A1U9NLP8"/>
<dbReference type="CDD" id="cd05016">
    <property type="entry name" value="SIS_PGI_2"/>
    <property type="match status" value="1"/>
</dbReference>
<dbReference type="KEGG" id="alus:STSP2_02037"/>
<evidence type="ECO:0000256" key="2">
    <source>
        <dbReference type="ARBA" id="ARBA00006604"/>
    </source>
</evidence>
<dbReference type="GO" id="GO:0006096">
    <property type="term" value="P:glycolytic process"/>
    <property type="evidence" value="ECO:0007669"/>
    <property type="project" value="UniProtKB-UniRule"/>
</dbReference>
<evidence type="ECO:0000256" key="1">
    <source>
        <dbReference type="ARBA" id="ARBA00004926"/>
    </source>
</evidence>
<keyword evidence="3 8" id="KW-0312">Gluconeogenesis</keyword>
<evidence type="ECO:0000313" key="10">
    <source>
        <dbReference type="EMBL" id="AQT68861.1"/>
    </source>
</evidence>
<dbReference type="GO" id="GO:0005829">
    <property type="term" value="C:cytosol"/>
    <property type="evidence" value="ECO:0007669"/>
    <property type="project" value="TreeGrafter"/>
</dbReference>
<dbReference type="PANTHER" id="PTHR11469:SF1">
    <property type="entry name" value="GLUCOSE-6-PHOSPHATE ISOMERASE"/>
    <property type="match status" value="1"/>
</dbReference>
<dbReference type="FunFam" id="3.40.50.10490:FF:000016">
    <property type="entry name" value="Glucose-6-phosphate isomerase"/>
    <property type="match status" value="1"/>
</dbReference>
<evidence type="ECO:0000256" key="7">
    <source>
        <dbReference type="ARBA" id="ARBA00029321"/>
    </source>
</evidence>
<sequence>MGKPRVQLYYKNVTADIIGRKHGINAEQFQELANQTKPVISELNQMRESGQVAYRDLPYNEDYPRQVKEIAGELEGKYENFVVLGIGGSALGNIALQTALNPYMYNLDEKQRAGRPRLFVFDNVDPAQLASFLNWVDDKLDKTVFNVISKSGRTAETAAQFLTIRNVLLEKLGEKGYREQVVATTDSKQGTMRTITDDAGFKSLEVPDGVGGRWSVLSPVGLLSAAVCGIDIDELLEGARSMDERVKTEDFFKNPAAINAAVNWNYYNCGKRISVMMPYSYNLKDMSDWYRQLWAESLGKSKDLRGHDIFVGPTPVKALGTTDQHSQVQLYREGPNDKLFTFLQVNEFENDITIGGNPDCAPELGYLGGAKMSKLLNSEKIATEYALLKDKRPCMTVMFDKIDAHAVGEFIYLFEVTTSLAGLLFGIDAYDQPAVELGKEATFALMGREGFTDMAKDISPVAEIDDSFLI</sequence>
<keyword evidence="6 8" id="KW-0413">Isomerase</keyword>
<keyword evidence="5 8" id="KW-0324">Glycolysis</keyword>
<comment type="similarity">
    <text evidence="2 8 9">Belongs to the GPI family.</text>
</comment>
<gene>
    <name evidence="8 10" type="primary">pgi</name>
    <name evidence="10" type="ORF">STSP2_02037</name>
</gene>
<evidence type="ECO:0000256" key="5">
    <source>
        <dbReference type="ARBA" id="ARBA00023152"/>
    </source>
</evidence>
<dbReference type="FunFam" id="3.40.50.10490:FF:000071">
    <property type="entry name" value="Glucose-6-phosphate isomerase"/>
    <property type="match status" value="1"/>
</dbReference>
<dbReference type="CDD" id="cd05015">
    <property type="entry name" value="SIS_PGI_1"/>
    <property type="match status" value="1"/>
</dbReference>
<dbReference type="PROSITE" id="PS00174">
    <property type="entry name" value="P_GLUCOSE_ISOMERASE_2"/>
    <property type="match status" value="1"/>
</dbReference>
<dbReference type="InterPro" id="IPR018189">
    <property type="entry name" value="Phosphoglucose_isomerase_CS"/>
</dbReference>
<comment type="subcellular location">
    <subcellularLocation>
        <location evidence="8">Cytoplasm</location>
    </subcellularLocation>
</comment>
<dbReference type="InterPro" id="IPR001672">
    <property type="entry name" value="G6P_Isomerase"/>
</dbReference>
<evidence type="ECO:0000256" key="3">
    <source>
        <dbReference type="ARBA" id="ARBA00022432"/>
    </source>
</evidence>
<dbReference type="InterPro" id="IPR035482">
    <property type="entry name" value="SIS_PGI_2"/>
</dbReference>
<dbReference type="UniPathway" id="UPA00138"/>
<dbReference type="STRING" id="1936003.STSP2_02037"/>
<evidence type="ECO:0000256" key="8">
    <source>
        <dbReference type="HAMAP-Rule" id="MF_00473"/>
    </source>
</evidence>
<comment type="function">
    <text evidence="8">Catalyzes the reversible isomerization of glucose-6-phosphate to fructose-6-phosphate.</text>
</comment>
<organism evidence="10 11">
    <name type="scientific">Anaerohalosphaera lusitana</name>
    <dbReference type="NCBI Taxonomy" id="1936003"/>
    <lineage>
        <taxon>Bacteria</taxon>
        <taxon>Pseudomonadati</taxon>
        <taxon>Planctomycetota</taxon>
        <taxon>Phycisphaerae</taxon>
        <taxon>Sedimentisphaerales</taxon>
        <taxon>Anaerohalosphaeraceae</taxon>
        <taxon>Anaerohalosphaera</taxon>
    </lineage>
</organism>
<dbReference type="PRINTS" id="PR00662">
    <property type="entry name" value="G6PISOMERASE"/>
</dbReference>
<feature type="active site" evidence="8">
    <location>
        <position position="439"/>
    </location>
</feature>
<dbReference type="GO" id="GO:0006094">
    <property type="term" value="P:gluconeogenesis"/>
    <property type="evidence" value="ECO:0007669"/>
    <property type="project" value="UniProtKB-UniRule"/>
</dbReference>
<dbReference type="GO" id="GO:0097367">
    <property type="term" value="F:carbohydrate derivative binding"/>
    <property type="evidence" value="ECO:0007669"/>
    <property type="project" value="InterPro"/>
</dbReference>
<dbReference type="EC" id="5.3.1.9" evidence="8"/>
<comment type="catalytic activity">
    <reaction evidence="7 8 9">
        <text>alpha-D-glucose 6-phosphate = beta-D-fructose 6-phosphate</text>
        <dbReference type="Rhea" id="RHEA:11816"/>
        <dbReference type="ChEBI" id="CHEBI:57634"/>
        <dbReference type="ChEBI" id="CHEBI:58225"/>
        <dbReference type="EC" id="5.3.1.9"/>
    </reaction>
</comment>
<dbReference type="GO" id="GO:0004347">
    <property type="term" value="F:glucose-6-phosphate isomerase activity"/>
    <property type="evidence" value="ECO:0007669"/>
    <property type="project" value="UniProtKB-UniRule"/>
</dbReference>
<dbReference type="RefSeq" id="WP_146662209.1">
    <property type="nucleotide sequence ID" value="NZ_CP019791.1"/>
</dbReference>
<dbReference type="InterPro" id="IPR035476">
    <property type="entry name" value="SIS_PGI_1"/>
</dbReference>
<dbReference type="EMBL" id="CP019791">
    <property type="protein sequence ID" value="AQT68861.1"/>
    <property type="molecule type" value="Genomic_DNA"/>
</dbReference>
<dbReference type="UniPathway" id="UPA00109">
    <property type="reaction ID" value="UER00181"/>
</dbReference>
<dbReference type="InterPro" id="IPR046348">
    <property type="entry name" value="SIS_dom_sf"/>
</dbReference>
<dbReference type="Proteomes" id="UP000189674">
    <property type="component" value="Chromosome"/>
</dbReference>
<proteinExistence type="inferred from homology"/>
<evidence type="ECO:0000256" key="6">
    <source>
        <dbReference type="ARBA" id="ARBA00023235"/>
    </source>
</evidence>
<name>A0A1U9NLP8_9BACT</name>
<dbReference type="Gene3D" id="3.40.50.10490">
    <property type="entry name" value="Glucose-6-phosphate isomerase like protein, domain 1"/>
    <property type="match status" value="2"/>
</dbReference>
<feature type="active site" evidence="8">
    <location>
        <position position="325"/>
    </location>
</feature>
<evidence type="ECO:0000313" key="11">
    <source>
        <dbReference type="Proteomes" id="UP000189674"/>
    </source>
</evidence>
<dbReference type="Pfam" id="PF00342">
    <property type="entry name" value="PGI"/>
    <property type="match status" value="1"/>
</dbReference>
<dbReference type="GO" id="GO:0048029">
    <property type="term" value="F:monosaccharide binding"/>
    <property type="evidence" value="ECO:0007669"/>
    <property type="project" value="TreeGrafter"/>
</dbReference>
<evidence type="ECO:0000256" key="9">
    <source>
        <dbReference type="RuleBase" id="RU000612"/>
    </source>
</evidence>
<dbReference type="OrthoDB" id="140919at2"/>
<dbReference type="HAMAP" id="MF_00473">
    <property type="entry name" value="G6P_isomerase"/>
    <property type="match status" value="1"/>
</dbReference>
<comment type="pathway">
    <text evidence="1 8 9">Carbohydrate degradation; glycolysis; D-glyceraldehyde 3-phosphate and glycerone phosphate from D-glucose: step 2/4.</text>
</comment>
<dbReference type="PROSITE" id="PS51463">
    <property type="entry name" value="P_GLUCOSE_ISOMERASE_3"/>
    <property type="match status" value="1"/>
</dbReference>
<keyword evidence="4 8" id="KW-0963">Cytoplasm</keyword>
<evidence type="ECO:0000256" key="4">
    <source>
        <dbReference type="ARBA" id="ARBA00022490"/>
    </source>
</evidence>
<dbReference type="GO" id="GO:0051156">
    <property type="term" value="P:glucose 6-phosphate metabolic process"/>
    <property type="evidence" value="ECO:0007669"/>
    <property type="project" value="TreeGrafter"/>
</dbReference>
<accession>A0A1U9NLP8</accession>
<reference evidence="11" key="1">
    <citation type="submission" date="2017-02" db="EMBL/GenBank/DDBJ databases">
        <title>Comparative genomics and description of representatives of a novel lineage of planctomycetes thriving in anoxic sediments.</title>
        <authorList>
            <person name="Spring S."/>
            <person name="Bunk B."/>
            <person name="Sproer C."/>
        </authorList>
    </citation>
    <scope>NUCLEOTIDE SEQUENCE [LARGE SCALE GENOMIC DNA]</scope>
    <source>
        <strain evidence="11">ST-NAGAB-D1</strain>
    </source>
</reference>
<feature type="active site" description="Proton donor" evidence="8">
    <location>
        <position position="296"/>
    </location>
</feature>
<dbReference type="PANTHER" id="PTHR11469">
    <property type="entry name" value="GLUCOSE-6-PHOSPHATE ISOMERASE"/>
    <property type="match status" value="1"/>
</dbReference>
<keyword evidence="11" id="KW-1185">Reference proteome</keyword>